<feature type="domain" description="ASD2" evidence="1">
    <location>
        <begin position="1"/>
        <end position="119"/>
    </location>
</feature>
<dbReference type="EMBL" id="MU825882">
    <property type="protein sequence ID" value="KAJ7385165.1"/>
    <property type="molecule type" value="Genomic_DNA"/>
</dbReference>
<evidence type="ECO:0000259" key="1">
    <source>
        <dbReference type="PROSITE" id="PS51307"/>
    </source>
</evidence>
<gene>
    <name evidence="2" type="primary">SHROOM2_2</name>
    <name evidence="2" type="ORF">OS493_017542</name>
</gene>
<dbReference type="Gene3D" id="6.10.250.3120">
    <property type="match status" value="1"/>
</dbReference>
<protein>
    <submittedName>
        <fullName evidence="2">Melanosome organization</fullName>
    </submittedName>
</protein>
<evidence type="ECO:0000313" key="3">
    <source>
        <dbReference type="Proteomes" id="UP001163046"/>
    </source>
</evidence>
<proteinExistence type="predicted"/>
<dbReference type="InterPro" id="IPR014799">
    <property type="entry name" value="ASD2_dom"/>
</dbReference>
<accession>A0A9W9ZPN3</accession>
<keyword evidence="3" id="KW-1185">Reference proteome</keyword>
<dbReference type="OrthoDB" id="5986090at2759"/>
<comment type="caution">
    <text evidence="2">The sequence shown here is derived from an EMBL/GenBank/DDBJ whole genome shotgun (WGS) entry which is preliminary data.</text>
</comment>
<dbReference type="AlphaFoldDB" id="A0A9W9ZPN3"/>
<sequence length="128" mass="14884">MNKIIGLLLILTQRMHRYEMMLNDLDMSEEADRHQRDVLQDKIEKVTMQHEEACKIKEVNDKRGEVVSKILEKLLGGRRICGLSVLHRHETQLALMHAEIRDKVKMGEEKGLNTLHSTKIDWSVLSLT</sequence>
<evidence type="ECO:0000313" key="2">
    <source>
        <dbReference type="EMBL" id="KAJ7385165.1"/>
    </source>
</evidence>
<name>A0A9W9ZPN3_9CNID</name>
<dbReference type="Pfam" id="PF08687">
    <property type="entry name" value="ASD2"/>
    <property type="match status" value="1"/>
</dbReference>
<reference evidence="2" key="1">
    <citation type="submission" date="2023-01" db="EMBL/GenBank/DDBJ databases">
        <title>Genome assembly of the deep-sea coral Lophelia pertusa.</title>
        <authorList>
            <person name="Herrera S."/>
            <person name="Cordes E."/>
        </authorList>
    </citation>
    <scope>NUCLEOTIDE SEQUENCE</scope>
    <source>
        <strain evidence="2">USNM1676648</strain>
        <tissue evidence="2">Polyp</tissue>
    </source>
</reference>
<organism evidence="2 3">
    <name type="scientific">Desmophyllum pertusum</name>
    <dbReference type="NCBI Taxonomy" id="174260"/>
    <lineage>
        <taxon>Eukaryota</taxon>
        <taxon>Metazoa</taxon>
        <taxon>Cnidaria</taxon>
        <taxon>Anthozoa</taxon>
        <taxon>Hexacorallia</taxon>
        <taxon>Scleractinia</taxon>
        <taxon>Caryophylliina</taxon>
        <taxon>Caryophylliidae</taxon>
        <taxon>Desmophyllum</taxon>
    </lineage>
</organism>
<dbReference type="PROSITE" id="PS51307">
    <property type="entry name" value="ASD2"/>
    <property type="match status" value="1"/>
</dbReference>
<dbReference type="Proteomes" id="UP001163046">
    <property type="component" value="Unassembled WGS sequence"/>
</dbReference>